<dbReference type="EMBL" id="JACRST010000024">
    <property type="protein sequence ID" value="MBC8547565.1"/>
    <property type="molecule type" value="Genomic_DNA"/>
</dbReference>
<dbReference type="InterPro" id="IPR001150">
    <property type="entry name" value="Gly_radical"/>
</dbReference>
<organism evidence="6 7">
    <name type="scientific">Ligaoa zhengdingensis</name>
    <dbReference type="NCBI Taxonomy" id="2763658"/>
    <lineage>
        <taxon>Bacteria</taxon>
        <taxon>Bacillati</taxon>
        <taxon>Bacillota</taxon>
        <taxon>Clostridia</taxon>
        <taxon>Eubacteriales</taxon>
        <taxon>Oscillospiraceae</taxon>
        <taxon>Ligaoa</taxon>
    </lineage>
</organism>
<gene>
    <name evidence="6" type="ORF">H8711_11570</name>
</gene>
<feature type="domain" description="Glycine radical" evidence="4">
    <location>
        <begin position="571"/>
        <end position="691"/>
    </location>
</feature>
<sequence>MTDRIQAMRQFFITDRKHHAVRRPPADPMELARRFERENTPDYDRAAIRLCHMLEQEKPVLFEDERIAFTRTISTVPEIYTEEELTALKKEHWIHELGDVSNINVDYTKLLGCGFDAKREELRGYLREYEKQGDERAVHVLQTQISILDTVQNLADRYRQLALEQGNRVVAESLAQVPAKPPRSFLEALQMFRIIHFTMWCGRNYHNTVGRFDQYMLPYLKADLEKGIYDLDSALELLEEFFLTFNRDSDLYPGMQQGDNGQSIVLGGLNEDGTDSYNILSELCLKASLELKLIDPKINLRVHKNTPVETYVLGTQLTKQGLGFPQYSNDDVVIPGLLNLGYEKKDAYNYAVAACWEFIIPGVAMDVPNIEALSFTKAVENAVFEHLEDAESYDAFREIVRRNIFSQAADLCGSVRNLYVYPAPFLSLMMEGCAEKARDISLGCKYNNYGLHGTGIATAADSLAAIKKYVFEEQSVGKQEMIDALKGDFAGHDLLCNKLRYETPKMGNNVDYVDEIAAGLLADFADSVQGRTNDRGGIFRAGTGSAMYYIWHSKDMPATPDGRHKGEGIAANYSPSLFSRCKGPVSIIKSFSKPDLKRVINGGPLTLELHDTVFRTEDSIQKVALLVKSFMDLGGHQLQLNSVNRDTMLDAQKHPENYRNLIVRVWGWSGYFVELDREYQDHIIQRMELVV</sequence>
<dbReference type="SUPFAM" id="SSF51998">
    <property type="entry name" value="PFL-like glycyl radical enzymes"/>
    <property type="match status" value="1"/>
</dbReference>
<evidence type="ECO:0000256" key="1">
    <source>
        <dbReference type="ARBA" id="ARBA00022818"/>
    </source>
</evidence>
<dbReference type="Pfam" id="PF02901">
    <property type="entry name" value="PFL-like"/>
    <property type="match status" value="1"/>
</dbReference>
<evidence type="ECO:0000256" key="3">
    <source>
        <dbReference type="PROSITE-ProRule" id="PRU00493"/>
    </source>
</evidence>
<dbReference type="Gene3D" id="3.20.70.20">
    <property type="match status" value="1"/>
</dbReference>
<evidence type="ECO:0000259" key="5">
    <source>
        <dbReference type="PROSITE" id="PS51554"/>
    </source>
</evidence>
<evidence type="ECO:0000313" key="6">
    <source>
        <dbReference type="EMBL" id="MBC8547565.1"/>
    </source>
</evidence>
<dbReference type="GO" id="GO:0005829">
    <property type="term" value="C:cytosol"/>
    <property type="evidence" value="ECO:0007669"/>
    <property type="project" value="TreeGrafter"/>
</dbReference>
<evidence type="ECO:0000259" key="4">
    <source>
        <dbReference type="PROSITE" id="PS51149"/>
    </source>
</evidence>
<dbReference type="RefSeq" id="WP_249283608.1">
    <property type="nucleotide sequence ID" value="NZ_JACRST010000024.1"/>
</dbReference>
<proteinExistence type="predicted"/>
<dbReference type="InterPro" id="IPR051215">
    <property type="entry name" value="GRE"/>
</dbReference>
<dbReference type="InterPro" id="IPR004184">
    <property type="entry name" value="PFL_dom"/>
</dbReference>
<comment type="caution">
    <text evidence="6">The sequence shown here is derived from an EMBL/GenBank/DDBJ whole genome shotgun (WGS) entry which is preliminary data.</text>
</comment>
<evidence type="ECO:0000313" key="7">
    <source>
        <dbReference type="Proteomes" id="UP000653127"/>
    </source>
</evidence>
<dbReference type="GO" id="GO:0016829">
    <property type="term" value="F:lyase activity"/>
    <property type="evidence" value="ECO:0007669"/>
    <property type="project" value="UniProtKB-KW"/>
</dbReference>
<evidence type="ECO:0000256" key="2">
    <source>
        <dbReference type="ARBA" id="ARBA00023239"/>
    </source>
</evidence>
<dbReference type="AlphaFoldDB" id="A0A926I5K5"/>
<keyword evidence="2" id="KW-0456">Lyase</keyword>
<name>A0A926I5K5_9FIRM</name>
<keyword evidence="1 3" id="KW-0556">Organic radical</keyword>
<protein>
    <submittedName>
        <fullName evidence="6">Pyruvate formate-lyase</fullName>
    </submittedName>
</protein>
<dbReference type="Pfam" id="PF01228">
    <property type="entry name" value="Gly_radical"/>
    <property type="match status" value="1"/>
</dbReference>
<reference evidence="6" key="1">
    <citation type="submission" date="2020-08" db="EMBL/GenBank/DDBJ databases">
        <title>Genome public.</title>
        <authorList>
            <person name="Liu C."/>
            <person name="Sun Q."/>
        </authorList>
    </citation>
    <scope>NUCLEOTIDE SEQUENCE</scope>
    <source>
        <strain evidence="6">NSJ-31</strain>
    </source>
</reference>
<dbReference type="Proteomes" id="UP000653127">
    <property type="component" value="Unassembled WGS sequence"/>
</dbReference>
<keyword evidence="6" id="KW-0670">Pyruvate</keyword>
<feature type="modified residue" description="Glycine radical" evidence="3">
    <location>
        <position position="667"/>
    </location>
</feature>
<dbReference type="PROSITE" id="PS51554">
    <property type="entry name" value="PFL"/>
    <property type="match status" value="1"/>
</dbReference>
<accession>A0A926I5K5</accession>
<dbReference type="PANTHER" id="PTHR43641">
    <property type="entry name" value="FORMATE ACETYLTRANSFERASE 3-RELATED"/>
    <property type="match status" value="1"/>
</dbReference>
<dbReference type="PROSITE" id="PS51149">
    <property type="entry name" value="GLY_RADICAL_2"/>
    <property type="match status" value="1"/>
</dbReference>
<feature type="domain" description="PFL" evidence="5">
    <location>
        <begin position="1"/>
        <end position="564"/>
    </location>
</feature>
<dbReference type="PANTHER" id="PTHR43641:SF2">
    <property type="entry name" value="DEHYDRATASE YBIW-RELATED"/>
    <property type="match status" value="1"/>
</dbReference>
<keyword evidence="7" id="KW-1185">Reference proteome</keyword>